<proteinExistence type="predicted"/>
<sequence>MTIVCVVKETDRMSIIRLDLQEADLEVMKRRIPGRHLVWAASTWAEFLRVRISTDCGTQSMEADVT</sequence>
<evidence type="ECO:0000313" key="1">
    <source>
        <dbReference type="EMBL" id="KAK3741194.1"/>
    </source>
</evidence>
<reference evidence="1" key="1">
    <citation type="journal article" date="2023" name="G3 (Bethesda)">
        <title>A reference genome for the long-term kleptoplast-retaining sea slug Elysia crispata morphotype clarki.</title>
        <authorList>
            <person name="Eastman K.E."/>
            <person name="Pendleton A.L."/>
            <person name="Shaikh M.A."/>
            <person name="Suttiyut T."/>
            <person name="Ogas R."/>
            <person name="Tomko P."/>
            <person name="Gavelis G."/>
            <person name="Widhalm J.R."/>
            <person name="Wisecaver J.H."/>
        </authorList>
    </citation>
    <scope>NUCLEOTIDE SEQUENCE</scope>
    <source>
        <strain evidence="1">ECLA1</strain>
    </source>
</reference>
<protein>
    <submittedName>
        <fullName evidence="1">Uncharacterized protein</fullName>
    </submittedName>
</protein>
<keyword evidence="2" id="KW-1185">Reference proteome</keyword>
<accession>A0AAE1CX39</accession>
<gene>
    <name evidence="1" type="ORF">RRG08_062865</name>
</gene>
<dbReference type="AlphaFoldDB" id="A0AAE1CX39"/>
<name>A0AAE1CX39_9GAST</name>
<evidence type="ECO:0000313" key="2">
    <source>
        <dbReference type="Proteomes" id="UP001283361"/>
    </source>
</evidence>
<dbReference type="EMBL" id="JAWDGP010006440">
    <property type="protein sequence ID" value="KAK3741194.1"/>
    <property type="molecule type" value="Genomic_DNA"/>
</dbReference>
<organism evidence="1 2">
    <name type="scientific">Elysia crispata</name>
    <name type="common">lettuce slug</name>
    <dbReference type="NCBI Taxonomy" id="231223"/>
    <lineage>
        <taxon>Eukaryota</taxon>
        <taxon>Metazoa</taxon>
        <taxon>Spiralia</taxon>
        <taxon>Lophotrochozoa</taxon>
        <taxon>Mollusca</taxon>
        <taxon>Gastropoda</taxon>
        <taxon>Heterobranchia</taxon>
        <taxon>Euthyneura</taxon>
        <taxon>Panpulmonata</taxon>
        <taxon>Sacoglossa</taxon>
        <taxon>Placobranchoidea</taxon>
        <taxon>Plakobranchidae</taxon>
        <taxon>Elysia</taxon>
    </lineage>
</organism>
<comment type="caution">
    <text evidence="1">The sequence shown here is derived from an EMBL/GenBank/DDBJ whole genome shotgun (WGS) entry which is preliminary data.</text>
</comment>
<dbReference type="Proteomes" id="UP001283361">
    <property type="component" value="Unassembled WGS sequence"/>
</dbReference>